<dbReference type="GO" id="GO:0032870">
    <property type="term" value="P:cellular response to hormone stimulus"/>
    <property type="evidence" value="ECO:0007669"/>
    <property type="project" value="TreeGrafter"/>
</dbReference>
<sequence>MILSALYIAIGRQIYIATCTDVGVDAAGSGRLMRKSIVSALTGVTKEKDVAQLKRMSSYYLDFGSKIQSSNVDAIEDTNGKTNSLPKRKTIFDHVPEKMEDMYQRSGSQLEISSLMTKHTTARHYGQSELNSNNPRTKMSRPLVRKSFSTLKTRATRKNTMMMRMVTIAFMLSYTPFLIILIIRYTHDSDLYKYYLSLGFSERVAYKIFLNSYFINSMINPYIYGFMNAQFRKQVKDLFRKIFCSSCIYKRNERCNAESASFI</sequence>
<dbReference type="PRINTS" id="PR00237">
    <property type="entry name" value="GPCRRHODOPSN"/>
</dbReference>
<dbReference type="InterPro" id="IPR017452">
    <property type="entry name" value="GPCR_Rhodpsn_7TM"/>
</dbReference>
<evidence type="ECO:0000256" key="7">
    <source>
        <dbReference type="SAM" id="Phobius"/>
    </source>
</evidence>
<evidence type="ECO:0000313" key="10">
    <source>
        <dbReference type="Proteomes" id="UP000828390"/>
    </source>
</evidence>
<dbReference type="Pfam" id="PF10324">
    <property type="entry name" value="7TM_GPCR_Srw"/>
    <property type="match status" value="1"/>
</dbReference>
<dbReference type="GO" id="GO:0005886">
    <property type="term" value="C:plasma membrane"/>
    <property type="evidence" value="ECO:0007669"/>
    <property type="project" value="UniProtKB-SubCell"/>
</dbReference>
<keyword evidence="4 7" id="KW-1133">Transmembrane helix</keyword>
<evidence type="ECO:0000256" key="1">
    <source>
        <dbReference type="ARBA" id="ARBA00004651"/>
    </source>
</evidence>
<name>A0A9D4RAN0_DREPO</name>
<dbReference type="PROSITE" id="PS00778">
    <property type="entry name" value="HIS_ACID_PHOSPHAT_2"/>
    <property type="match status" value="1"/>
</dbReference>
<evidence type="ECO:0000256" key="6">
    <source>
        <dbReference type="ARBA" id="ARBA00023170"/>
    </source>
</evidence>
<evidence type="ECO:0000256" key="2">
    <source>
        <dbReference type="ARBA" id="ARBA00022475"/>
    </source>
</evidence>
<evidence type="ECO:0000313" key="9">
    <source>
        <dbReference type="EMBL" id="KAH3859742.1"/>
    </source>
</evidence>
<keyword evidence="3 7" id="KW-0812">Transmembrane</keyword>
<evidence type="ECO:0000259" key="8">
    <source>
        <dbReference type="PROSITE" id="PS50262"/>
    </source>
</evidence>
<dbReference type="GO" id="GO:0008528">
    <property type="term" value="F:G protein-coupled peptide receptor activity"/>
    <property type="evidence" value="ECO:0007669"/>
    <property type="project" value="InterPro"/>
</dbReference>
<dbReference type="GO" id="GO:0042277">
    <property type="term" value="F:peptide binding"/>
    <property type="evidence" value="ECO:0007669"/>
    <property type="project" value="TreeGrafter"/>
</dbReference>
<evidence type="ECO:0000256" key="4">
    <source>
        <dbReference type="ARBA" id="ARBA00022989"/>
    </source>
</evidence>
<dbReference type="InterPro" id="IPR019427">
    <property type="entry name" value="7TM_GPCR_serpentine_rcpt_Srw"/>
</dbReference>
<dbReference type="AlphaFoldDB" id="A0A9D4RAN0"/>
<reference evidence="9" key="1">
    <citation type="journal article" date="2019" name="bioRxiv">
        <title>The Genome of the Zebra Mussel, Dreissena polymorpha: A Resource for Invasive Species Research.</title>
        <authorList>
            <person name="McCartney M.A."/>
            <person name="Auch B."/>
            <person name="Kono T."/>
            <person name="Mallez S."/>
            <person name="Zhang Y."/>
            <person name="Obille A."/>
            <person name="Becker A."/>
            <person name="Abrahante J.E."/>
            <person name="Garbe J."/>
            <person name="Badalamenti J.P."/>
            <person name="Herman A."/>
            <person name="Mangelson H."/>
            <person name="Liachko I."/>
            <person name="Sullivan S."/>
            <person name="Sone E.D."/>
            <person name="Koren S."/>
            <person name="Silverstein K.A.T."/>
            <person name="Beckman K.B."/>
            <person name="Gohl D.M."/>
        </authorList>
    </citation>
    <scope>NUCLEOTIDE SEQUENCE</scope>
    <source>
        <strain evidence="9">Duluth1</strain>
        <tissue evidence="9">Whole animal</tissue>
    </source>
</reference>
<feature type="transmembrane region" description="Helical" evidence="7">
    <location>
        <begin position="162"/>
        <end position="184"/>
    </location>
</feature>
<gene>
    <name evidence="9" type="ORF">DPMN_102565</name>
</gene>
<dbReference type="PROSITE" id="PS50262">
    <property type="entry name" value="G_PROTEIN_RECEP_F1_2"/>
    <property type="match status" value="1"/>
</dbReference>
<accession>A0A9D4RAN0</accession>
<comment type="subcellular location">
    <subcellularLocation>
        <location evidence="1">Cell membrane</location>
        <topology evidence="1">Multi-pass membrane protein</topology>
    </subcellularLocation>
</comment>
<keyword evidence="5 7" id="KW-0472">Membrane</keyword>
<keyword evidence="10" id="KW-1185">Reference proteome</keyword>
<evidence type="ECO:0000256" key="5">
    <source>
        <dbReference type="ARBA" id="ARBA00023136"/>
    </source>
</evidence>
<dbReference type="PANTHER" id="PTHR24241:SF76">
    <property type="entry name" value="NEUROPEPTIDE SIFAMIDE RECEPTOR"/>
    <property type="match status" value="1"/>
</dbReference>
<proteinExistence type="predicted"/>
<dbReference type="Proteomes" id="UP000828390">
    <property type="component" value="Unassembled WGS sequence"/>
</dbReference>
<feature type="domain" description="G-protein coupled receptors family 1 profile" evidence="8">
    <location>
        <begin position="144"/>
        <end position="224"/>
    </location>
</feature>
<dbReference type="PANTHER" id="PTHR24241">
    <property type="entry name" value="NEUROPEPTIDE RECEPTOR-RELATED G-PROTEIN COUPLED RECEPTOR"/>
    <property type="match status" value="1"/>
</dbReference>
<dbReference type="Gene3D" id="1.20.1070.10">
    <property type="entry name" value="Rhodopsin 7-helix transmembrane proteins"/>
    <property type="match status" value="1"/>
</dbReference>
<feature type="transmembrane region" description="Helical" evidence="7">
    <location>
        <begin position="204"/>
        <end position="224"/>
    </location>
</feature>
<dbReference type="EMBL" id="JAIWYP010000003">
    <property type="protein sequence ID" value="KAH3859742.1"/>
    <property type="molecule type" value="Genomic_DNA"/>
</dbReference>
<dbReference type="InterPro" id="IPR000276">
    <property type="entry name" value="GPCR_Rhodpsn"/>
</dbReference>
<evidence type="ECO:0000256" key="3">
    <source>
        <dbReference type="ARBA" id="ARBA00022692"/>
    </source>
</evidence>
<protein>
    <recommendedName>
        <fullName evidence="8">G-protein coupled receptors family 1 profile domain-containing protein</fullName>
    </recommendedName>
</protein>
<keyword evidence="6" id="KW-0675">Receptor</keyword>
<keyword evidence="2" id="KW-1003">Cell membrane</keyword>
<comment type="caution">
    <text evidence="9">The sequence shown here is derived from an EMBL/GenBank/DDBJ whole genome shotgun (WGS) entry which is preliminary data.</text>
</comment>
<reference evidence="9" key="2">
    <citation type="submission" date="2020-11" db="EMBL/GenBank/DDBJ databases">
        <authorList>
            <person name="McCartney M.A."/>
            <person name="Auch B."/>
            <person name="Kono T."/>
            <person name="Mallez S."/>
            <person name="Becker A."/>
            <person name="Gohl D.M."/>
            <person name="Silverstein K.A.T."/>
            <person name="Koren S."/>
            <person name="Bechman K.B."/>
            <person name="Herman A."/>
            <person name="Abrahante J.E."/>
            <person name="Garbe J."/>
        </authorList>
    </citation>
    <scope>NUCLEOTIDE SEQUENCE</scope>
    <source>
        <strain evidence="9">Duluth1</strain>
        <tissue evidence="9">Whole animal</tissue>
    </source>
</reference>
<dbReference type="CDD" id="cd00637">
    <property type="entry name" value="7tm_classA_rhodopsin-like"/>
    <property type="match status" value="1"/>
</dbReference>
<dbReference type="SUPFAM" id="SSF81321">
    <property type="entry name" value="Family A G protein-coupled receptor-like"/>
    <property type="match status" value="1"/>
</dbReference>
<dbReference type="InterPro" id="IPR033379">
    <property type="entry name" value="Acid_Pase_AS"/>
</dbReference>
<organism evidence="9 10">
    <name type="scientific">Dreissena polymorpha</name>
    <name type="common">Zebra mussel</name>
    <name type="synonym">Mytilus polymorpha</name>
    <dbReference type="NCBI Taxonomy" id="45954"/>
    <lineage>
        <taxon>Eukaryota</taxon>
        <taxon>Metazoa</taxon>
        <taxon>Spiralia</taxon>
        <taxon>Lophotrochozoa</taxon>
        <taxon>Mollusca</taxon>
        <taxon>Bivalvia</taxon>
        <taxon>Autobranchia</taxon>
        <taxon>Heteroconchia</taxon>
        <taxon>Euheterodonta</taxon>
        <taxon>Imparidentia</taxon>
        <taxon>Neoheterodontei</taxon>
        <taxon>Myida</taxon>
        <taxon>Dreissenoidea</taxon>
        <taxon>Dreissenidae</taxon>
        <taxon>Dreissena</taxon>
    </lineage>
</organism>